<dbReference type="RefSeq" id="WP_123164372.1">
    <property type="nucleotide sequence ID" value="NZ_RIAX01000002.1"/>
</dbReference>
<dbReference type="Gene3D" id="3.30.1490.110">
    <property type="match status" value="1"/>
</dbReference>
<sequence length="430" mass="47334">MSQSELYVSLDIGSSSVKVLIGEMANKSLHVIGVGNVKSNGIKKGAIVDIDATVQSIKKAVEQAERMIGRSIHEVVLGIPANQARLQPVKGVVAVNSENREITDEDLDRVLEAAEVISIPPERELVNIIPEQYIVDHLDEIKDPRGMIGIRLEMDGTMVTTSKTILHNVLRCVERAGLQIREIYVQPLVAGHYALTEDEKNHGTACIDIGGGSTSIAIFQNGHLTASSVIPVGGDHVTKDLSIVLKTPTEQAEKIKVDHGHAFFDDASEDELFEVPVIGSDAKEQYSQKYISEIIGVRLEELFELILDELYRLGVQDLPGGVVLTGGMAKLEGLPELARHIFQTRVRLFIPEFIGVREPQYTTAVGLIQYAYMEDLFYGRIGSGAALADVSHVQPQQEPQQKKQKPPKQPKQNSEGVVTKAKKMFDRFFE</sequence>
<dbReference type="HAMAP" id="MF_02033">
    <property type="entry name" value="FtsA"/>
    <property type="match status" value="1"/>
</dbReference>
<dbReference type="AlphaFoldDB" id="A0A3M8PAJ6"/>
<evidence type="ECO:0000256" key="1">
    <source>
        <dbReference type="ARBA" id="ARBA00022475"/>
    </source>
</evidence>
<dbReference type="CDD" id="cd24048">
    <property type="entry name" value="ASKHA_NBD_FtsA"/>
    <property type="match status" value="1"/>
</dbReference>
<dbReference type="Pfam" id="PF02491">
    <property type="entry name" value="SHS2_FTSA"/>
    <property type="match status" value="1"/>
</dbReference>
<evidence type="ECO:0000256" key="6">
    <source>
        <dbReference type="PIRNR" id="PIRNR003101"/>
    </source>
</evidence>
<proteinExistence type="inferred from homology"/>
<keyword evidence="10" id="KW-1185">Reference proteome</keyword>
<comment type="similarity">
    <text evidence="5 6">Belongs to the FtsA/MreB family.</text>
</comment>
<dbReference type="InterPro" id="IPR003494">
    <property type="entry name" value="SHS2_FtsA"/>
</dbReference>
<dbReference type="GO" id="GO:0032153">
    <property type="term" value="C:cell division site"/>
    <property type="evidence" value="ECO:0007669"/>
    <property type="project" value="UniProtKB-UniRule"/>
</dbReference>
<gene>
    <name evidence="5 9" type="primary">ftsA</name>
    <name evidence="9" type="ORF">EEX84_04420</name>
</gene>
<evidence type="ECO:0000313" key="10">
    <source>
        <dbReference type="Proteomes" id="UP000275473"/>
    </source>
</evidence>
<comment type="function">
    <text evidence="5 6">Cell division protein that is involved in the assembly of the Z ring. May serve as a membrane anchor for the Z ring.</text>
</comment>
<feature type="domain" description="SHS2" evidence="8">
    <location>
        <begin position="7"/>
        <end position="194"/>
    </location>
</feature>
<comment type="subunit">
    <text evidence="5">Self-interacts. Interacts with FtsZ.</text>
</comment>
<dbReference type="SUPFAM" id="SSF53067">
    <property type="entry name" value="Actin-like ATPase domain"/>
    <property type="match status" value="2"/>
</dbReference>
<dbReference type="EMBL" id="RIAX01000002">
    <property type="protein sequence ID" value="RNF40673.1"/>
    <property type="molecule type" value="Genomic_DNA"/>
</dbReference>
<reference evidence="9 10" key="1">
    <citation type="journal article" date="2018" name="Int. J. Syst. Evol. Microbiol.">
        <title>Planococcus salinus sp. nov., a moderately halophilic bacterium isolated from a saline-alkali soil.</title>
        <authorList>
            <person name="Gan L."/>
        </authorList>
    </citation>
    <scope>NUCLEOTIDE SEQUENCE [LARGE SCALE GENOMIC DNA]</scope>
    <source>
        <strain evidence="9 10">LCB217</strain>
    </source>
</reference>
<keyword evidence="2 5" id="KW-0132">Cell division</keyword>
<keyword evidence="3 5" id="KW-0472">Membrane</keyword>
<evidence type="ECO:0000259" key="8">
    <source>
        <dbReference type="SMART" id="SM00842"/>
    </source>
</evidence>
<comment type="subcellular location">
    <subcellularLocation>
        <location evidence="5">Cell membrane</location>
        <topology evidence="5">Peripheral membrane protein</topology>
        <orientation evidence="5">Cytoplasmic side</orientation>
    </subcellularLocation>
    <text evidence="5">Localizes to the Z ring in an FtsZ-dependent manner. Targeted to the membrane through a conserved C-terminal amphipathic helix.</text>
</comment>
<dbReference type="PIRSF" id="PIRSF003101">
    <property type="entry name" value="FtsA"/>
    <property type="match status" value="1"/>
</dbReference>
<evidence type="ECO:0000256" key="7">
    <source>
        <dbReference type="SAM" id="MobiDB-lite"/>
    </source>
</evidence>
<protein>
    <recommendedName>
        <fullName evidence="5 6">Cell division protein FtsA</fullName>
    </recommendedName>
</protein>
<feature type="region of interest" description="Disordered" evidence="7">
    <location>
        <begin position="392"/>
        <end position="430"/>
    </location>
</feature>
<dbReference type="PANTHER" id="PTHR32432:SF4">
    <property type="entry name" value="CELL DIVISION PROTEIN FTSA"/>
    <property type="match status" value="1"/>
</dbReference>
<dbReference type="PANTHER" id="PTHR32432">
    <property type="entry name" value="CELL DIVISION PROTEIN FTSA-RELATED"/>
    <property type="match status" value="1"/>
</dbReference>
<keyword evidence="4 5" id="KW-0131">Cell cycle</keyword>
<dbReference type="GO" id="GO:0009898">
    <property type="term" value="C:cytoplasmic side of plasma membrane"/>
    <property type="evidence" value="ECO:0007669"/>
    <property type="project" value="UniProtKB-UniRule"/>
</dbReference>
<evidence type="ECO:0000256" key="2">
    <source>
        <dbReference type="ARBA" id="ARBA00022618"/>
    </source>
</evidence>
<dbReference type="GO" id="GO:0043093">
    <property type="term" value="P:FtsZ-dependent cytokinesis"/>
    <property type="evidence" value="ECO:0007669"/>
    <property type="project" value="UniProtKB-UniRule"/>
</dbReference>
<dbReference type="InterPro" id="IPR043129">
    <property type="entry name" value="ATPase_NBD"/>
</dbReference>
<dbReference type="InterPro" id="IPR050696">
    <property type="entry name" value="FtsA/MreB"/>
</dbReference>
<evidence type="ECO:0000313" key="9">
    <source>
        <dbReference type="EMBL" id="RNF40673.1"/>
    </source>
</evidence>
<dbReference type="InterPro" id="IPR020823">
    <property type="entry name" value="Cell_div_FtsA"/>
</dbReference>
<dbReference type="FunFam" id="3.30.1490.110:FF:000003">
    <property type="entry name" value="Cell division protein FtsA"/>
    <property type="match status" value="1"/>
</dbReference>
<name>A0A3M8PAJ6_9BACL</name>
<dbReference type="Pfam" id="PF14450">
    <property type="entry name" value="FtsA"/>
    <property type="match status" value="2"/>
</dbReference>
<evidence type="ECO:0000256" key="4">
    <source>
        <dbReference type="ARBA" id="ARBA00023306"/>
    </source>
</evidence>
<dbReference type="Proteomes" id="UP000275473">
    <property type="component" value="Unassembled WGS sequence"/>
</dbReference>
<dbReference type="NCBIfam" id="TIGR01174">
    <property type="entry name" value="ftsA"/>
    <property type="match status" value="1"/>
</dbReference>
<organism evidence="9 10">
    <name type="scientific">Planococcus salinus</name>
    <dbReference type="NCBI Taxonomy" id="1848460"/>
    <lineage>
        <taxon>Bacteria</taxon>
        <taxon>Bacillati</taxon>
        <taxon>Bacillota</taxon>
        <taxon>Bacilli</taxon>
        <taxon>Bacillales</taxon>
        <taxon>Caryophanaceae</taxon>
        <taxon>Planococcus</taxon>
    </lineage>
</organism>
<evidence type="ECO:0000256" key="3">
    <source>
        <dbReference type="ARBA" id="ARBA00023136"/>
    </source>
</evidence>
<comment type="caution">
    <text evidence="9">The sequence shown here is derived from an EMBL/GenBank/DDBJ whole genome shotgun (WGS) entry which is preliminary data.</text>
</comment>
<keyword evidence="1 5" id="KW-1003">Cell membrane</keyword>
<dbReference type="Gene3D" id="3.30.420.40">
    <property type="match status" value="2"/>
</dbReference>
<accession>A0A3M8PAJ6</accession>
<dbReference type="SMART" id="SM00842">
    <property type="entry name" value="FtsA"/>
    <property type="match status" value="1"/>
</dbReference>
<evidence type="ECO:0000256" key="5">
    <source>
        <dbReference type="HAMAP-Rule" id="MF_02033"/>
    </source>
</evidence>
<dbReference type="OrthoDB" id="9768127at2"/>